<protein>
    <submittedName>
        <fullName evidence="2">Uncharacterized protein</fullName>
    </submittedName>
</protein>
<reference evidence="2" key="1">
    <citation type="journal article" date="2022" name="Int. J. Mol. Sci.">
        <title>Draft Genome of Tanacetum Coccineum: Genomic Comparison of Closely Related Tanacetum-Family Plants.</title>
        <authorList>
            <person name="Yamashiro T."/>
            <person name="Shiraishi A."/>
            <person name="Nakayama K."/>
            <person name="Satake H."/>
        </authorList>
    </citation>
    <scope>NUCLEOTIDE SEQUENCE</scope>
</reference>
<feature type="region of interest" description="Disordered" evidence="1">
    <location>
        <begin position="70"/>
        <end position="139"/>
    </location>
</feature>
<sequence>MTTLQFADTHNLVVFLCKPLESEGFEQIVKTVNGEVQLEALVDGKKIIITEASVRCDLQLNDEEGLLVTSRLRPHSKATPNEPGSTRTSSGGGPRRQDTMGDTIARTRFENVSKTSNDSLLEGFNTPRSDEKLEKKGGSRTHKLKRLYKVGRSARVISSDEAGLGDQEDASKQGRKIDDIDKDAEITLVHETQGRYGDEEMFDTGVLDGDEVLVEPEVTVKDVNLSVDEVTLAQALATLKSAKVPKKANVVEEPSKSITTTPTLTTTTAATTITAVNTRTKAKGLVIHEEEQATTPTLQAKEEEEESLAREKDQQIEEANIVAWDNVQAMIDTDYQMAQQMQAEEQEKLSIEEKSKLFVQLLIARKKHFAAIRAQEERNKPPTKAQKRNTMST</sequence>
<comment type="caution">
    <text evidence="2">The sequence shown here is derived from an EMBL/GenBank/DDBJ whole genome shotgun (WGS) entry which is preliminary data.</text>
</comment>
<proteinExistence type="predicted"/>
<feature type="compositionally biased region" description="Basic and acidic residues" evidence="1">
    <location>
        <begin position="95"/>
        <end position="111"/>
    </location>
</feature>
<evidence type="ECO:0000313" key="2">
    <source>
        <dbReference type="EMBL" id="GJT00912.1"/>
    </source>
</evidence>
<name>A0ABQ5AH64_9ASTR</name>
<reference evidence="2" key="2">
    <citation type="submission" date="2022-01" db="EMBL/GenBank/DDBJ databases">
        <authorList>
            <person name="Yamashiro T."/>
            <person name="Shiraishi A."/>
            <person name="Satake H."/>
            <person name="Nakayama K."/>
        </authorList>
    </citation>
    <scope>NUCLEOTIDE SEQUENCE</scope>
</reference>
<gene>
    <name evidence="2" type="ORF">Tco_0822081</name>
</gene>
<organism evidence="2 3">
    <name type="scientific">Tanacetum coccineum</name>
    <dbReference type="NCBI Taxonomy" id="301880"/>
    <lineage>
        <taxon>Eukaryota</taxon>
        <taxon>Viridiplantae</taxon>
        <taxon>Streptophyta</taxon>
        <taxon>Embryophyta</taxon>
        <taxon>Tracheophyta</taxon>
        <taxon>Spermatophyta</taxon>
        <taxon>Magnoliopsida</taxon>
        <taxon>eudicotyledons</taxon>
        <taxon>Gunneridae</taxon>
        <taxon>Pentapetalae</taxon>
        <taxon>asterids</taxon>
        <taxon>campanulids</taxon>
        <taxon>Asterales</taxon>
        <taxon>Asteraceae</taxon>
        <taxon>Asteroideae</taxon>
        <taxon>Anthemideae</taxon>
        <taxon>Anthemidinae</taxon>
        <taxon>Tanacetum</taxon>
    </lineage>
</organism>
<dbReference type="Proteomes" id="UP001151760">
    <property type="component" value="Unassembled WGS sequence"/>
</dbReference>
<dbReference type="EMBL" id="BQNB010012232">
    <property type="protein sequence ID" value="GJT00912.1"/>
    <property type="molecule type" value="Genomic_DNA"/>
</dbReference>
<accession>A0ABQ5AH64</accession>
<feature type="region of interest" description="Disordered" evidence="1">
    <location>
        <begin position="374"/>
        <end position="393"/>
    </location>
</feature>
<keyword evidence="3" id="KW-1185">Reference proteome</keyword>
<feature type="compositionally biased region" description="Basic and acidic residues" evidence="1">
    <location>
        <begin position="128"/>
        <end position="137"/>
    </location>
</feature>
<evidence type="ECO:0000313" key="3">
    <source>
        <dbReference type="Proteomes" id="UP001151760"/>
    </source>
</evidence>
<evidence type="ECO:0000256" key="1">
    <source>
        <dbReference type="SAM" id="MobiDB-lite"/>
    </source>
</evidence>